<feature type="compositionally biased region" description="Polar residues" evidence="2">
    <location>
        <begin position="170"/>
        <end position="183"/>
    </location>
</feature>
<evidence type="ECO:0008006" key="5">
    <source>
        <dbReference type="Google" id="ProtNLM"/>
    </source>
</evidence>
<feature type="compositionally biased region" description="Basic and acidic residues" evidence="2">
    <location>
        <begin position="150"/>
        <end position="160"/>
    </location>
</feature>
<dbReference type="PANTHER" id="PTHR12932">
    <property type="entry name" value="P25 ALPHA-RELATED"/>
    <property type="match status" value="1"/>
</dbReference>
<keyword evidence="4" id="KW-1185">Reference proteome</keyword>
<dbReference type="GO" id="GO:0005874">
    <property type="term" value="C:microtubule"/>
    <property type="evidence" value="ECO:0007669"/>
    <property type="project" value="TreeGrafter"/>
</dbReference>
<dbReference type="AlphaFoldDB" id="A0A507FSX7"/>
<evidence type="ECO:0000313" key="3">
    <source>
        <dbReference type="EMBL" id="TPX78276.1"/>
    </source>
</evidence>
<reference evidence="3 4" key="1">
    <citation type="journal article" date="2019" name="Sci. Rep.">
        <title>Comparative genomics of chytrid fungi reveal insights into the obligate biotrophic and pathogenic lifestyle of Synchytrium endobioticum.</title>
        <authorList>
            <person name="van de Vossenberg B.T.L.H."/>
            <person name="Warris S."/>
            <person name="Nguyen H.D.T."/>
            <person name="van Gent-Pelzer M.P.E."/>
            <person name="Joly D.L."/>
            <person name="van de Geest H.C."/>
            <person name="Bonants P.J.M."/>
            <person name="Smith D.S."/>
            <person name="Levesque C.A."/>
            <person name="van der Lee T.A.J."/>
        </authorList>
    </citation>
    <scope>NUCLEOTIDE SEQUENCE [LARGE SCALE GENOMIC DNA]</scope>
    <source>
        <strain evidence="3 4">CBS 675.73</strain>
    </source>
</reference>
<dbReference type="Gene3D" id="1.10.238.10">
    <property type="entry name" value="EF-hand"/>
    <property type="match status" value="1"/>
</dbReference>
<sequence length="183" mass="19622">MSRPVSAKVAADRPVSAKVLVDRPASAAKVNLKEVFEKFGAKDGEMDGTKFAKFTKDTGLMDGKKVTTTEVDIVFGKVKAKTARKIDLAQFESAIGLLADKRYPGKSHEESVASAMSDLCKAKGPVIKGTKAQEDEVTKRMTDVSGYTGTHKERFNEDGTGKGLAGRDQPVQTADLSQIVANK</sequence>
<dbReference type="EMBL" id="QEAP01000006">
    <property type="protein sequence ID" value="TPX78276.1"/>
    <property type="molecule type" value="Genomic_DNA"/>
</dbReference>
<evidence type="ECO:0000313" key="4">
    <source>
        <dbReference type="Proteomes" id="UP000320333"/>
    </source>
</evidence>
<dbReference type="Pfam" id="PF05517">
    <property type="entry name" value="p25-alpha"/>
    <property type="match status" value="1"/>
</dbReference>
<comment type="caution">
    <text evidence="3">The sequence shown here is derived from an EMBL/GenBank/DDBJ whole genome shotgun (WGS) entry which is preliminary data.</text>
</comment>
<dbReference type="OrthoDB" id="548799at2759"/>
<dbReference type="GO" id="GO:0015631">
    <property type="term" value="F:tubulin binding"/>
    <property type="evidence" value="ECO:0007669"/>
    <property type="project" value="InterPro"/>
</dbReference>
<dbReference type="PANTHER" id="PTHR12932:SF9">
    <property type="entry name" value="TUBULIN POLYMERIZATION-PROMOTING PROTEIN HOMOLOG"/>
    <property type="match status" value="1"/>
</dbReference>
<organism evidence="3 4">
    <name type="scientific">Chytriomyces confervae</name>
    <dbReference type="NCBI Taxonomy" id="246404"/>
    <lineage>
        <taxon>Eukaryota</taxon>
        <taxon>Fungi</taxon>
        <taxon>Fungi incertae sedis</taxon>
        <taxon>Chytridiomycota</taxon>
        <taxon>Chytridiomycota incertae sedis</taxon>
        <taxon>Chytridiomycetes</taxon>
        <taxon>Chytridiales</taxon>
        <taxon>Chytriomycetaceae</taxon>
        <taxon>Chytriomyces</taxon>
    </lineage>
</organism>
<feature type="compositionally biased region" description="Basic and acidic residues" evidence="2">
    <location>
        <begin position="131"/>
        <end position="142"/>
    </location>
</feature>
<evidence type="ECO:0000256" key="2">
    <source>
        <dbReference type="SAM" id="MobiDB-lite"/>
    </source>
</evidence>
<dbReference type="GO" id="GO:0046785">
    <property type="term" value="P:microtubule polymerization"/>
    <property type="evidence" value="ECO:0007669"/>
    <property type="project" value="InterPro"/>
</dbReference>
<feature type="region of interest" description="Disordered" evidence="2">
    <location>
        <begin position="130"/>
        <end position="183"/>
    </location>
</feature>
<dbReference type="Proteomes" id="UP000320333">
    <property type="component" value="Unassembled WGS sequence"/>
</dbReference>
<comment type="similarity">
    <text evidence="1">Belongs to the TPPP family.</text>
</comment>
<accession>A0A507FSX7</accession>
<dbReference type="GO" id="GO:0001578">
    <property type="term" value="P:microtubule bundle formation"/>
    <property type="evidence" value="ECO:0007669"/>
    <property type="project" value="TreeGrafter"/>
</dbReference>
<name>A0A507FSX7_9FUNG</name>
<evidence type="ECO:0000256" key="1">
    <source>
        <dbReference type="ARBA" id="ARBA00010994"/>
    </source>
</evidence>
<dbReference type="SUPFAM" id="SSF47473">
    <property type="entry name" value="EF-hand"/>
    <property type="match status" value="1"/>
</dbReference>
<dbReference type="InterPro" id="IPR011992">
    <property type="entry name" value="EF-hand-dom_pair"/>
</dbReference>
<protein>
    <recommendedName>
        <fullName evidence="5">Tubulin polymerization-promoting protein family member 3</fullName>
    </recommendedName>
</protein>
<gene>
    <name evidence="3" type="ORF">CcCBS67573_g00478</name>
</gene>
<proteinExistence type="inferred from homology"/>
<dbReference type="InterPro" id="IPR008907">
    <property type="entry name" value="TPP/p25"/>
</dbReference>
<dbReference type="GO" id="GO:0032273">
    <property type="term" value="P:positive regulation of protein polymerization"/>
    <property type="evidence" value="ECO:0007669"/>
    <property type="project" value="TreeGrafter"/>
</dbReference>